<dbReference type="Proteomes" id="UP001162156">
    <property type="component" value="Unassembled WGS sequence"/>
</dbReference>
<proteinExistence type="predicted"/>
<comment type="subunit">
    <text evidence="1">Self-associates forming complexes of several hundred monomers.</text>
</comment>
<dbReference type="AlphaFoldDB" id="A0AAV8X149"/>
<evidence type="ECO:0000256" key="3">
    <source>
        <dbReference type="ARBA" id="ARBA00023015"/>
    </source>
</evidence>
<evidence type="ECO:0000256" key="4">
    <source>
        <dbReference type="ARBA" id="ARBA00023163"/>
    </source>
</evidence>
<dbReference type="Pfam" id="PF13873">
    <property type="entry name" value="Myb_DNA-bind_5"/>
    <property type="match status" value="1"/>
</dbReference>
<feature type="domain" description="Myb/SANT-like DNA-binding" evidence="6">
    <location>
        <begin position="3"/>
        <end position="56"/>
    </location>
</feature>
<sequence length="141" mass="16148">MRENKKTDAVTTKETNEAWRNITQEFNSSGPSCPRDVECLKRCYDNRKKLLRRSVAFQRRELYRTGGGLPNVTEKKEPGDDLLLSIVCDKVVNGMDNPVDGDAIELISDFAQPSFQLTLSEQPDYDDNIEIIYENDVLKKM</sequence>
<keyword evidence="8" id="KW-1185">Reference proteome</keyword>
<dbReference type="EMBL" id="JANEYF010004271">
    <property type="protein sequence ID" value="KAJ8931631.1"/>
    <property type="molecule type" value="Genomic_DNA"/>
</dbReference>
<reference evidence="7" key="1">
    <citation type="journal article" date="2023" name="Insect Mol. Biol.">
        <title>Genome sequencing provides insights into the evolution of gene families encoding plant cell wall-degrading enzymes in longhorned beetles.</title>
        <authorList>
            <person name="Shin N.R."/>
            <person name="Okamura Y."/>
            <person name="Kirsch R."/>
            <person name="Pauchet Y."/>
        </authorList>
    </citation>
    <scope>NUCLEOTIDE SEQUENCE</scope>
    <source>
        <strain evidence="7">RBIC_L_NR</strain>
    </source>
</reference>
<keyword evidence="3" id="KW-0805">Transcription regulation</keyword>
<evidence type="ECO:0000256" key="2">
    <source>
        <dbReference type="ARBA" id="ARBA00016807"/>
    </source>
</evidence>
<dbReference type="InterPro" id="IPR028002">
    <property type="entry name" value="Myb_DNA-bind_5"/>
</dbReference>
<protein>
    <recommendedName>
        <fullName evidence="2">Regulatory protein zeste</fullName>
    </recommendedName>
</protein>
<gene>
    <name evidence="7" type="ORF">NQ314_015425</name>
</gene>
<evidence type="ECO:0000256" key="5">
    <source>
        <dbReference type="ARBA" id="ARBA00025466"/>
    </source>
</evidence>
<accession>A0AAV8X149</accession>
<evidence type="ECO:0000313" key="8">
    <source>
        <dbReference type="Proteomes" id="UP001162156"/>
    </source>
</evidence>
<comment type="caution">
    <text evidence="7">The sequence shown here is derived from an EMBL/GenBank/DDBJ whole genome shotgun (WGS) entry which is preliminary data.</text>
</comment>
<evidence type="ECO:0000313" key="7">
    <source>
        <dbReference type="EMBL" id="KAJ8931631.1"/>
    </source>
</evidence>
<evidence type="ECO:0000259" key="6">
    <source>
        <dbReference type="Pfam" id="PF13873"/>
    </source>
</evidence>
<keyword evidence="4" id="KW-0804">Transcription</keyword>
<organism evidence="7 8">
    <name type="scientific">Rhamnusium bicolor</name>
    <dbReference type="NCBI Taxonomy" id="1586634"/>
    <lineage>
        <taxon>Eukaryota</taxon>
        <taxon>Metazoa</taxon>
        <taxon>Ecdysozoa</taxon>
        <taxon>Arthropoda</taxon>
        <taxon>Hexapoda</taxon>
        <taxon>Insecta</taxon>
        <taxon>Pterygota</taxon>
        <taxon>Neoptera</taxon>
        <taxon>Endopterygota</taxon>
        <taxon>Coleoptera</taxon>
        <taxon>Polyphaga</taxon>
        <taxon>Cucujiformia</taxon>
        <taxon>Chrysomeloidea</taxon>
        <taxon>Cerambycidae</taxon>
        <taxon>Lepturinae</taxon>
        <taxon>Rhagiini</taxon>
        <taxon>Rhamnusium</taxon>
    </lineage>
</organism>
<evidence type="ECO:0000256" key="1">
    <source>
        <dbReference type="ARBA" id="ARBA00011764"/>
    </source>
</evidence>
<comment type="function">
    <text evidence="5">Involved in transvection phenomena (= synapsis-dependent gene expression), where the synaptic pairing of chromosomes carrying genes with which zeste interacts influences the expression of these genes. Zeste binds to DNA and stimulates transcription from a nearby promoter.</text>
</comment>
<name>A0AAV8X149_9CUCU</name>